<dbReference type="Proteomes" id="UP001596023">
    <property type="component" value="Unassembled WGS sequence"/>
</dbReference>
<organism evidence="1 2">
    <name type="scientific">Dysgonomonas termitidis</name>
    <dbReference type="NCBI Taxonomy" id="1516126"/>
    <lineage>
        <taxon>Bacteria</taxon>
        <taxon>Pseudomonadati</taxon>
        <taxon>Bacteroidota</taxon>
        <taxon>Bacteroidia</taxon>
        <taxon>Bacteroidales</taxon>
        <taxon>Dysgonomonadaceae</taxon>
        <taxon>Dysgonomonas</taxon>
    </lineage>
</organism>
<accession>A0ABV9KT00</accession>
<reference evidence="2" key="1">
    <citation type="journal article" date="2019" name="Int. J. Syst. Evol. Microbiol.">
        <title>The Global Catalogue of Microorganisms (GCM) 10K type strain sequencing project: providing services to taxonomists for standard genome sequencing and annotation.</title>
        <authorList>
            <consortium name="The Broad Institute Genomics Platform"/>
            <consortium name="The Broad Institute Genome Sequencing Center for Infectious Disease"/>
            <person name="Wu L."/>
            <person name="Ma J."/>
        </authorList>
    </citation>
    <scope>NUCLEOTIDE SEQUENCE [LARGE SCALE GENOMIC DNA]</scope>
    <source>
        <strain evidence="2">CCUG 66188</strain>
    </source>
</reference>
<sequence length="102" mass="12037">MKKGRKSEDVNPELIARSDDLMQKEIKKCKYYFRSKDPRKKNILQQRINIVKERNKGLTAFIDKDYSCKTCGSKDGRSHPDTSYCFCCDTDNWNPVHEDVER</sequence>
<evidence type="ECO:0000313" key="1">
    <source>
        <dbReference type="EMBL" id="MFC4672721.1"/>
    </source>
</evidence>
<evidence type="ECO:0000313" key="2">
    <source>
        <dbReference type="Proteomes" id="UP001596023"/>
    </source>
</evidence>
<keyword evidence="2" id="KW-1185">Reference proteome</keyword>
<proteinExistence type="predicted"/>
<comment type="caution">
    <text evidence="1">The sequence shown here is derived from an EMBL/GenBank/DDBJ whole genome shotgun (WGS) entry which is preliminary data.</text>
</comment>
<dbReference type="EMBL" id="JBHSGN010000024">
    <property type="protein sequence ID" value="MFC4672721.1"/>
    <property type="molecule type" value="Genomic_DNA"/>
</dbReference>
<gene>
    <name evidence="1" type="ORF">ACFO6W_03335</name>
</gene>
<protein>
    <submittedName>
        <fullName evidence="1">Uncharacterized protein</fullName>
    </submittedName>
</protein>
<name>A0ABV9KT00_9BACT</name>
<dbReference type="RefSeq" id="WP_379993919.1">
    <property type="nucleotide sequence ID" value="NZ_JBHSGN010000024.1"/>
</dbReference>